<dbReference type="EMBL" id="CP077683">
    <property type="protein sequence ID" value="QXE89071.1"/>
    <property type="molecule type" value="Genomic_DNA"/>
</dbReference>
<protein>
    <recommendedName>
        <fullName evidence="2">Methylenetetrahydrofolate reductase</fullName>
    </recommendedName>
</protein>
<dbReference type="InterPro" id="IPR003171">
    <property type="entry name" value="Mehydrof_redctse-like"/>
</dbReference>
<comment type="pathway">
    <text evidence="2">One-carbon metabolism; tetrahydrofolate interconversion.</text>
</comment>
<organism evidence="3 4">
    <name type="scientific">Geomonas subterranea</name>
    <dbReference type="NCBI Taxonomy" id="2847989"/>
    <lineage>
        <taxon>Bacteria</taxon>
        <taxon>Pseudomonadati</taxon>
        <taxon>Thermodesulfobacteriota</taxon>
        <taxon>Desulfuromonadia</taxon>
        <taxon>Geobacterales</taxon>
        <taxon>Geobacteraceae</taxon>
        <taxon>Geomonas</taxon>
    </lineage>
</organism>
<dbReference type="Pfam" id="PF02219">
    <property type="entry name" value="MTHFR"/>
    <property type="match status" value="1"/>
</dbReference>
<name>A0ABX8LDW4_9BACT</name>
<dbReference type="PANTHER" id="PTHR45754:SF3">
    <property type="entry name" value="METHYLENETETRAHYDROFOLATE REDUCTASE (NADPH)"/>
    <property type="match status" value="1"/>
</dbReference>
<evidence type="ECO:0000313" key="3">
    <source>
        <dbReference type="EMBL" id="QXE89071.1"/>
    </source>
</evidence>
<evidence type="ECO:0000256" key="2">
    <source>
        <dbReference type="RuleBase" id="RU003862"/>
    </source>
</evidence>
<comment type="catalytic activity">
    <reaction evidence="1">
        <text>(6S)-5-methyl-5,6,7,8-tetrahydrofolate + NAD(+) = (6R)-5,10-methylene-5,6,7,8-tetrahydrofolate + NADH + H(+)</text>
        <dbReference type="Rhea" id="RHEA:19821"/>
        <dbReference type="ChEBI" id="CHEBI:15378"/>
        <dbReference type="ChEBI" id="CHEBI:15636"/>
        <dbReference type="ChEBI" id="CHEBI:18608"/>
        <dbReference type="ChEBI" id="CHEBI:57540"/>
        <dbReference type="ChEBI" id="CHEBI:57945"/>
        <dbReference type="EC" id="1.5.1.54"/>
    </reaction>
    <physiologicalReaction direction="right-to-left" evidence="1">
        <dbReference type="Rhea" id="RHEA:19823"/>
    </physiologicalReaction>
</comment>
<dbReference type="PANTHER" id="PTHR45754">
    <property type="entry name" value="METHYLENETETRAHYDROFOLATE REDUCTASE"/>
    <property type="match status" value="1"/>
</dbReference>
<gene>
    <name evidence="3" type="ORF">KP001_11395</name>
</gene>
<dbReference type="GO" id="GO:0004489">
    <property type="term" value="F:methylenetetrahydrofolate reductase [NAD(P)H] activity"/>
    <property type="evidence" value="ECO:0007669"/>
    <property type="project" value="UniProtKB-EC"/>
</dbReference>
<reference evidence="3 4" key="1">
    <citation type="submission" date="2021-06" db="EMBL/GenBank/DDBJ databases">
        <title>Gemonas diversity in paddy soil.</title>
        <authorList>
            <person name="Liu G."/>
        </authorList>
    </citation>
    <scope>NUCLEOTIDE SEQUENCE [LARGE SCALE GENOMIC DNA]</scope>
    <source>
        <strain evidence="3 4">RG2</strain>
    </source>
</reference>
<keyword evidence="4" id="KW-1185">Reference proteome</keyword>
<proteinExistence type="inferred from homology"/>
<evidence type="ECO:0000313" key="4">
    <source>
        <dbReference type="Proteomes" id="UP000683559"/>
    </source>
</evidence>
<sequence>MKIIDKMDRSRQFISLEFFPPKDKSEWPGFFQVVDRLAQIKPLFASVTYGAGGSTKGDTLEIVSRLKNEHGLDTMAHLTCIGAYRGDLQLFLDSLAEAGVNDVLALRGDLPKDAPPEFSVCRTLLHASDLAAFIRESHPGMGIGVAGYPEVHPEAVDAEHDLRYLKLKLDQGGDFAITQLFFDNALYFDFVAKARSIGIDKPVIPGIIPVVSLKVIQRIVSLCGASLPAAYLAELEEADRKGGAPAVQEVGVAHARRQAEELLAAGVPGVHIYTLNRDQAVLDLVQGLTLQEL</sequence>
<comment type="similarity">
    <text evidence="2">Belongs to the methylenetetrahydrofolate reductase family.</text>
</comment>
<keyword evidence="2 3" id="KW-0560">Oxidoreductase</keyword>
<dbReference type="CDD" id="cd00537">
    <property type="entry name" value="MTHFR"/>
    <property type="match status" value="1"/>
</dbReference>
<dbReference type="Proteomes" id="UP000683559">
    <property type="component" value="Chromosome"/>
</dbReference>
<evidence type="ECO:0000256" key="1">
    <source>
        <dbReference type="ARBA" id="ARBA00048628"/>
    </source>
</evidence>
<keyword evidence="2" id="KW-0274">FAD</keyword>
<keyword evidence="2" id="KW-0285">Flavoprotein</keyword>
<accession>A0ABX8LDW4</accession>
<dbReference type="RefSeq" id="WP_217285766.1">
    <property type="nucleotide sequence ID" value="NZ_CP077683.1"/>
</dbReference>
<comment type="cofactor">
    <cofactor evidence="2">
        <name>FAD</name>
        <dbReference type="ChEBI" id="CHEBI:57692"/>
    </cofactor>
</comment>